<evidence type="ECO:0000313" key="6">
    <source>
        <dbReference type="Proteomes" id="UP000094801"/>
    </source>
</evidence>
<dbReference type="AlphaFoldDB" id="A0A1E4T8M4"/>
<evidence type="ECO:0000313" key="5">
    <source>
        <dbReference type="EMBL" id="ODV88081.1"/>
    </source>
</evidence>
<keyword evidence="3 4" id="KW-0687">Ribonucleoprotein</keyword>
<comment type="similarity">
    <text evidence="1 4">Belongs to the universal ribosomal protein uL22 family.</text>
</comment>
<evidence type="ECO:0000256" key="3">
    <source>
        <dbReference type="ARBA" id="ARBA00023274"/>
    </source>
</evidence>
<keyword evidence="6" id="KW-1185">Reference proteome</keyword>
<evidence type="ECO:0000256" key="1">
    <source>
        <dbReference type="ARBA" id="ARBA00009451"/>
    </source>
</evidence>
<dbReference type="Gene3D" id="3.90.470.10">
    <property type="entry name" value="Ribosomal protein L22/L17"/>
    <property type="match status" value="1"/>
</dbReference>
<dbReference type="Pfam" id="PF00237">
    <property type="entry name" value="Ribosomal_L22"/>
    <property type="match status" value="1"/>
</dbReference>
<gene>
    <name evidence="5" type="ORF">CANARDRAFT_26241</name>
</gene>
<organism evidence="5 6">
    <name type="scientific">[Candida] arabinofermentans NRRL YB-2248</name>
    <dbReference type="NCBI Taxonomy" id="983967"/>
    <lineage>
        <taxon>Eukaryota</taxon>
        <taxon>Fungi</taxon>
        <taxon>Dikarya</taxon>
        <taxon>Ascomycota</taxon>
        <taxon>Saccharomycotina</taxon>
        <taxon>Pichiomycetes</taxon>
        <taxon>Pichiales</taxon>
        <taxon>Pichiaceae</taxon>
        <taxon>Ogataea</taxon>
        <taxon>Ogataea/Candida clade</taxon>
    </lineage>
</organism>
<dbReference type="SUPFAM" id="SSF54843">
    <property type="entry name" value="Ribosomal protein L22"/>
    <property type="match status" value="1"/>
</dbReference>
<dbReference type="InterPro" id="IPR047867">
    <property type="entry name" value="Ribosomal_uL22_bac/org-type"/>
</dbReference>
<dbReference type="GO" id="GO:0003735">
    <property type="term" value="F:structural constituent of ribosome"/>
    <property type="evidence" value="ECO:0007669"/>
    <property type="project" value="InterPro"/>
</dbReference>
<dbReference type="EMBL" id="KV453847">
    <property type="protein sequence ID" value="ODV88081.1"/>
    <property type="molecule type" value="Genomic_DNA"/>
</dbReference>
<dbReference type="InterPro" id="IPR001063">
    <property type="entry name" value="Ribosomal_uL22"/>
</dbReference>
<dbReference type="Proteomes" id="UP000094801">
    <property type="component" value="Unassembled WGS sequence"/>
</dbReference>
<protein>
    <recommendedName>
        <fullName evidence="7">Ribosomal protein L22</fullName>
    </recommendedName>
</protein>
<evidence type="ECO:0000256" key="4">
    <source>
        <dbReference type="RuleBase" id="RU004005"/>
    </source>
</evidence>
<name>A0A1E4T8M4_9ASCO</name>
<dbReference type="InterPro" id="IPR036394">
    <property type="entry name" value="Ribosomal_uL22_sf"/>
</dbReference>
<sequence>MFSKSHHSILRSISKLTPNNITKPSNRTFISTSSIFQTQLKDNQQQQQQISSSKSSLFADLTPSFKTEVYKAPEKTEDDLIAEGESSTGDSINYIAPEDDAKLQKYLNQKPYQTVHALLSPLKRRLYLDNVAKFGFFQNDQPITLKDGSTYKLKLKREEIIALEPSIYLRSWRIKSSVKKTNIVLRALKDLPLKKAITQLHFIHKKVARDLVEMLERGVEDAAKMNYKVDDLYIAESWVHTDGKWSKRVECKGRGRTGILTSRWVSVRFLLKTKQTQKRLAFEKDVRRQGRKVISKMSGTKIRGPVPGFYKW</sequence>
<dbReference type="GO" id="GO:0006412">
    <property type="term" value="P:translation"/>
    <property type="evidence" value="ECO:0007669"/>
    <property type="project" value="InterPro"/>
</dbReference>
<dbReference type="OrthoDB" id="416470at2759"/>
<keyword evidence="2 4" id="KW-0689">Ribosomal protein</keyword>
<dbReference type="PANTHER" id="PTHR13501:SF8">
    <property type="entry name" value="LARGE RIBOSOMAL SUBUNIT PROTEIN UL22M"/>
    <property type="match status" value="1"/>
</dbReference>
<dbReference type="STRING" id="983967.A0A1E4T8M4"/>
<accession>A0A1E4T8M4</accession>
<proteinExistence type="inferred from homology"/>
<evidence type="ECO:0000256" key="2">
    <source>
        <dbReference type="ARBA" id="ARBA00022980"/>
    </source>
</evidence>
<reference evidence="6" key="1">
    <citation type="submission" date="2016-04" db="EMBL/GenBank/DDBJ databases">
        <title>Comparative genomics of biotechnologically important yeasts.</title>
        <authorList>
            <consortium name="DOE Joint Genome Institute"/>
            <person name="Riley R."/>
            <person name="Haridas S."/>
            <person name="Wolfe K.H."/>
            <person name="Lopes M.R."/>
            <person name="Hittinger C.T."/>
            <person name="Goker M."/>
            <person name="Salamov A."/>
            <person name="Wisecaver J."/>
            <person name="Long T.M."/>
            <person name="Aerts A.L."/>
            <person name="Barry K."/>
            <person name="Choi C."/>
            <person name="Clum A."/>
            <person name="Coughlan A.Y."/>
            <person name="Deshpande S."/>
            <person name="Douglass A.P."/>
            <person name="Hanson S.J."/>
            <person name="Klenk H.-P."/>
            <person name="Labutti K."/>
            <person name="Lapidus A."/>
            <person name="Lindquist E."/>
            <person name="Lipzen A."/>
            <person name="Meier-Kolthoff J.P."/>
            <person name="Ohm R.A."/>
            <person name="Otillar R.P."/>
            <person name="Pangilinan J."/>
            <person name="Peng Y."/>
            <person name="Rokas A."/>
            <person name="Rosa C.A."/>
            <person name="Scheuner C."/>
            <person name="Sibirny A.A."/>
            <person name="Slot J.C."/>
            <person name="Stielow J.B."/>
            <person name="Sun H."/>
            <person name="Kurtzman C.P."/>
            <person name="Blackwell M."/>
            <person name="Grigoriev I.V."/>
            <person name="Jeffries T.W."/>
        </authorList>
    </citation>
    <scope>NUCLEOTIDE SEQUENCE [LARGE SCALE GENOMIC DNA]</scope>
    <source>
        <strain evidence="6">NRRL YB-2248</strain>
    </source>
</reference>
<dbReference type="PANTHER" id="PTHR13501">
    <property type="entry name" value="CHLOROPLAST 50S RIBOSOMAL PROTEIN L22-RELATED"/>
    <property type="match status" value="1"/>
</dbReference>
<dbReference type="GO" id="GO:0005762">
    <property type="term" value="C:mitochondrial large ribosomal subunit"/>
    <property type="evidence" value="ECO:0007669"/>
    <property type="project" value="TreeGrafter"/>
</dbReference>
<evidence type="ECO:0008006" key="7">
    <source>
        <dbReference type="Google" id="ProtNLM"/>
    </source>
</evidence>